<sequence length="137" mass="14915">MLSTSHRATPIVLATVLSVTSLGIGFHLGAQCNIPPKVQDSIVPTSPTVEDDSEDEQDPESIPDGDLSAIKAGLLEQSRSTLGENWVRDLENSLDFRQPVFRSQAKIALKAKSEDQMLELEAIAKSLDLCARSIRDQ</sequence>
<proteinExistence type="predicted"/>
<evidence type="ECO:0000256" key="5">
    <source>
        <dbReference type="SAM" id="SignalP"/>
    </source>
</evidence>
<feature type="region of interest" description="Disordered" evidence="4">
    <location>
        <begin position="37"/>
        <end position="66"/>
    </location>
</feature>
<evidence type="ECO:0000313" key="7">
    <source>
        <dbReference type="Proteomes" id="UP000717328"/>
    </source>
</evidence>
<comment type="caution">
    <text evidence="6">The sequence shown here is derived from an EMBL/GenBank/DDBJ whole genome shotgun (WGS) entry which is preliminary data.</text>
</comment>
<evidence type="ECO:0000256" key="4">
    <source>
        <dbReference type="SAM" id="MobiDB-lite"/>
    </source>
</evidence>
<keyword evidence="7" id="KW-1185">Reference proteome</keyword>
<dbReference type="OrthoDB" id="1733656at2759"/>
<dbReference type="Gene3D" id="3.40.1490.10">
    <property type="entry name" value="Bit1"/>
    <property type="match status" value="1"/>
</dbReference>
<evidence type="ECO:0000256" key="3">
    <source>
        <dbReference type="ARBA" id="ARBA00048707"/>
    </source>
</evidence>
<organism evidence="6 7">
    <name type="scientific">Sphagnurus paluster</name>
    <dbReference type="NCBI Taxonomy" id="117069"/>
    <lineage>
        <taxon>Eukaryota</taxon>
        <taxon>Fungi</taxon>
        <taxon>Dikarya</taxon>
        <taxon>Basidiomycota</taxon>
        <taxon>Agaricomycotina</taxon>
        <taxon>Agaricomycetes</taxon>
        <taxon>Agaricomycetidae</taxon>
        <taxon>Agaricales</taxon>
        <taxon>Tricholomatineae</taxon>
        <taxon>Lyophyllaceae</taxon>
        <taxon>Sphagnurus</taxon>
    </lineage>
</organism>
<dbReference type="AlphaFoldDB" id="A0A9P7FVV9"/>
<evidence type="ECO:0000313" key="6">
    <source>
        <dbReference type="EMBL" id="KAG5639309.1"/>
    </source>
</evidence>
<dbReference type="EC" id="3.1.1.29" evidence="1"/>
<feature type="chain" id="PRO_5040178752" description="peptidyl-tRNA hydrolase" evidence="5">
    <location>
        <begin position="26"/>
        <end position="137"/>
    </location>
</feature>
<dbReference type="InterPro" id="IPR023476">
    <property type="entry name" value="Pep_tRNA_hydro_II_dom_sf"/>
</dbReference>
<dbReference type="EMBL" id="JABCKI010005725">
    <property type="protein sequence ID" value="KAG5639309.1"/>
    <property type="molecule type" value="Genomic_DNA"/>
</dbReference>
<dbReference type="GO" id="GO:0004045">
    <property type="term" value="F:peptidyl-tRNA hydrolase activity"/>
    <property type="evidence" value="ECO:0007669"/>
    <property type="project" value="UniProtKB-EC"/>
</dbReference>
<reference evidence="6" key="1">
    <citation type="submission" date="2021-02" db="EMBL/GenBank/DDBJ databases">
        <authorList>
            <person name="Nieuwenhuis M."/>
            <person name="Van De Peppel L.J.J."/>
        </authorList>
    </citation>
    <scope>NUCLEOTIDE SEQUENCE</scope>
    <source>
        <strain evidence="6">D49</strain>
    </source>
</reference>
<protein>
    <recommendedName>
        <fullName evidence="1">peptidyl-tRNA hydrolase</fullName>
        <ecNumber evidence="1">3.1.1.29</ecNumber>
    </recommendedName>
</protein>
<reference evidence="6" key="2">
    <citation type="submission" date="2021-10" db="EMBL/GenBank/DDBJ databases">
        <title>Phylogenomics reveals ancestral predisposition of the termite-cultivated fungus Termitomyces towards a domesticated lifestyle.</title>
        <authorList>
            <person name="Auxier B."/>
            <person name="Grum-Grzhimaylo A."/>
            <person name="Cardenas M.E."/>
            <person name="Lodge J.D."/>
            <person name="Laessoe T."/>
            <person name="Pedersen O."/>
            <person name="Smith M.E."/>
            <person name="Kuyper T.W."/>
            <person name="Franco-Molano E.A."/>
            <person name="Baroni T.J."/>
            <person name="Aanen D.K."/>
        </authorList>
    </citation>
    <scope>NUCLEOTIDE SEQUENCE</scope>
    <source>
        <strain evidence="6">D49</strain>
    </source>
</reference>
<dbReference type="Proteomes" id="UP000717328">
    <property type="component" value="Unassembled WGS sequence"/>
</dbReference>
<dbReference type="InterPro" id="IPR002833">
    <property type="entry name" value="PTH2"/>
</dbReference>
<dbReference type="Pfam" id="PF01981">
    <property type="entry name" value="PTH2"/>
    <property type="match status" value="1"/>
</dbReference>
<name>A0A9P7FVV9_9AGAR</name>
<feature type="compositionally biased region" description="Acidic residues" evidence="4">
    <location>
        <begin position="49"/>
        <end position="63"/>
    </location>
</feature>
<feature type="signal peptide" evidence="5">
    <location>
        <begin position="1"/>
        <end position="25"/>
    </location>
</feature>
<keyword evidence="2" id="KW-0378">Hydrolase</keyword>
<evidence type="ECO:0000256" key="1">
    <source>
        <dbReference type="ARBA" id="ARBA00013260"/>
    </source>
</evidence>
<comment type="catalytic activity">
    <reaction evidence="3">
        <text>an N-acyl-L-alpha-aminoacyl-tRNA + H2O = an N-acyl-L-amino acid + a tRNA + H(+)</text>
        <dbReference type="Rhea" id="RHEA:54448"/>
        <dbReference type="Rhea" id="RHEA-COMP:10123"/>
        <dbReference type="Rhea" id="RHEA-COMP:13883"/>
        <dbReference type="ChEBI" id="CHEBI:15377"/>
        <dbReference type="ChEBI" id="CHEBI:15378"/>
        <dbReference type="ChEBI" id="CHEBI:59874"/>
        <dbReference type="ChEBI" id="CHEBI:78442"/>
        <dbReference type="ChEBI" id="CHEBI:138191"/>
        <dbReference type="EC" id="3.1.1.29"/>
    </reaction>
</comment>
<accession>A0A9P7FVV9</accession>
<evidence type="ECO:0000256" key="2">
    <source>
        <dbReference type="ARBA" id="ARBA00022801"/>
    </source>
</evidence>
<gene>
    <name evidence="6" type="ORF">H0H81_004511</name>
</gene>
<keyword evidence="5" id="KW-0732">Signal</keyword>